<evidence type="ECO:0000313" key="6">
    <source>
        <dbReference type="Proteomes" id="UP000014500"/>
    </source>
</evidence>
<dbReference type="HOGENOM" id="CLU_790672_0_0_1"/>
<dbReference type="CDD" id="cd01763">
    <property type="entry name" value="Ubl_SUMO_like"/>
    <property type="match status" value="1"/>
</dbReference>
<dbReference type="Pfam" id="PF11976">
    <property type="entry name" value="Rad60-SLD"/>
    <property type="match status" value="1"/>
</dbReference>
<dbReference type="Gene3D" id="3.10.20.90">
    <property type="entry name" value="Phosphatidylinositol 3-kinase Catalytic Subunit, Chain A, domain 1"/>
    <property type="match status" value="2"/>
</dbReference>
<proteinExistence type="predicted"/>
<feature type="compositionally biased region" description="Acidic residues" evidence="3">
    <location>
        <begin position="97"/>
        <end position="107"/>
    </location>
</feature>
<dbReference type="GO" id="GO:0005634">
    <property type="term" value="C:nucleus"/>
    <property type="evidence" value="ECO:0007669"/>
    <property type="project" value="UniProtKB-SubCell"/>
</dbReference>
<evidence type="ECO:0000256" key="1">
    <source>
        <dbReference type="ARBA" id="ARBA00004123"/>
    </source>
</evidence>
<dbReference type="PROSITE" id="PS50053">
    <property type="entry name" value="UBIQUITIN_2"/>
    <property type="match status" value="1"/>
</dbReference>
<evidence type="ECO:0000256" key="3">
    <source>
        <dbReference type="SAM" id="MobiDB-lite"/>
    </source>
</evidence>
<dbReference type="Proteomes" id="UP000014500">
    <property type="component" value="Unassembled WGS sequence"/>
</dbReference>
<dbReference type="InterPro" id="IPR029071">
    <property type="entry name" value="Ubiquitin-like_domsf"/>
</dbReference>
<dbReference type="InterPro" id="IPR000626">
    <property type="entry name" value="Ubiquitin-like_dom"/>
</dbReference>
<reference evidence="5" key="2">
    <citation type="submission" date="2015-02" db="UniProtKB">
        <authorList>
            <consortium name="EnsemblMetazoa"/>
        </authorList>
    </citation>
    <scope>IDENTIFICATION</scope>
</reference>
<dbReference type="OMA" id="RFCPREL"/>
<dbReference type="STRING" id="126957.T1J2P4"/>
<protein>
    <recommendedName>
        <fullName evidence="4">Ubiquitin-like domain-containing protein</fullName>
    </recommendedName>
</protein>
<dbReference type="GO" id="GO:0045944">
    <property type="term" value="P:positive regulation of transcription by RNA polymerase II"/>
    <property type="evidence" value="ECO:0007669"/>
    <property type="project" value="TreeGrafter"/>
</dbReference>
<dbReference type="EnsemblMetazoa" id="SMAR007842-RA">
    <property type="protein sequence ID" value="SMAR007842-PA"/>
    <property type="gene ID" value="SMAR007842"/>
</dbReference>
<dbReference type="PANTHER" id="PTHR47187">
    <property type="entry name" value="NFATC2-INTERACTING PROTEIN"/>
    <property type="match status" value="1"/>
</dbReference>
<name>T1J2P4_STRMM</name>
<feature type="compositionally biased region" description="Polar residues" evidence="3">
    <location>
        <begin position="110"/>
        <end position="123"/>
    </location>
</feature>
<organism evidence="5 6">
    <name type="scientific">Strigamia maritima</name>
    <name type="common">European centipede</name>
    <name type="synonym">Geophilus maritimus</name>
    <dbReference type="NCBI Taxonomy" id="126957"/>
    <lineage>
        <taxon>Eukaryota</taxon>
        <taxon>Metazoa</taxon>
        <taxon>Ecdysozoa</taxon>
        <taxon>Arthropoda</taxon>
        <taxon>Myriapoda</taxon>
        <taxon>Chilopoda</taxon>
        <taxon>Pleurostigmophora</taxon>
        <taxon>Geophilomorpha</taxon>
        <taxon>Linotaeniidae</taxon>
        <taxon>Strigamia</taxon>
    </lineage>
</organism>
<comment type="subcellular location">
    <subcellularLocation>
        <location evidence="1">Nucleus</location>
    </subcellularLocation>
</comment>
<evidence type="ECO:0000259" key="4">
    <source>
        <dbReference type="PROSITE" id="PS50053"/>
    </source>
</evidence>
<dbReference type="EMBL" id="JH431806">
    <property type="status" value="NOT_ANNOTATED_CDS"/>
    <property type="molecule type" value="Genomic_DNA"/>
</dbReference>
<dbReference type="eggNOG" id="ENOG502S8KP">
    <property type="taxonomic scope" value="Eukaryota"/>
</dbReference>
<reference evidence="6" key="1">
    <citation type="submission" date="2011-05" db="EMBL/GenBank/DDBJ databases">
        <authorList>
            <person name="Richards S.R."/>
            <person name="Qu J."/>
            <person name="Jiang H."/>
            <person name="Jhangiani S.N."/>
            <person name="Agravi P."/>
            <person name="Goodspeed R."/>
            <person name="Gross S."/>
            <person name="Mandapat C."/>
            <person name="Jackson L."/>
            <person name="Mathew T."/>
            <person name="Pu L."/>
            <person name="Thornton R."/>
            <person name="Saada N."/>
            <person name="Wilczek-Boney K.B."/>
            <person name="Lee S."/>
            <person name="Kovar C."/>
            <person name="Wu Y."/>
            <person name="Scherer S.E."/>
            <person name="Worley K.C."/>
            <person name="Muzny D.M."/>
            <person name="Gibbs R."/>
        </authorList>
    </citation>
    <scope>NUCLEOTIDE SEQUENCE</scope>
    <source>
        <strain evidence="6">Brora</strain>
    </source>
</reference>
<dbReference type="InterPro" id="IPR052324">
    <property type="entry name" value="NFATC2-Int_DNA_Repair"/>
</dbReference>
<dbReference type="SUPFAM" id="SSF54236">
    <property type="entry name" value="Ubiquitin-like"/>
    <property type="match status" value="2"/>
</dbReference>
<dbReference type="PANTHER" id="PTHR47187:SF1">
    <property type="entry name" value="NFATC2-INTERACTING PROTEIN"/>
    <property type="match status" value="1"/>
</dbReference>
<accession>T1J2P4</accession>
<sequence>MEKMEVDEKETVLLISNDFSLQPKLEDTEVRNNGNKKRTKRGIALQSTLTNRFPNEDISIPIYTTRINSLREEKKKLSTAALAFQYSSNKANYIYSDNEDDDSDDDTPLSLINNRTSNNSENEIQAPLSPPRFCPRELRIVPKQKCLKLLEKLEQEKCKFNFDIMQDKIASNRESSIDEVTDCLTVDSNREFFLKLRWKGNIKKIAVKNNQPFHLITTKIAEMLDHSVGKLILTFNDEVIKPGDTPAKLGVTVSDIIDCGLLSLEAASKEPEDDPDVISLKLQSKEMKKKVVLTMLKSEPMSILIEKYAQQRQIPASKVLLQFDGEDLDPDSNPDELEIENDFCIDVIIRS</sequence>
<evidence type="ECO:0000256" key="2">
    <source>
        <dbReference type="ARBA" id="ARBA00023242"/>
    </source>
</evidence>
<feature type="region of interest" description="Disordered" evidence="3">
    <location>
        <begin position="95"/>
        <end position="128"/>
    </location>
</feature>
<dbReference type="InterPro" id="IPR022617">
    <property type="entry name" value="Rad60/SUMO-like_dom"/>
</dbReference>
<evidence type="ECO:0000313" key="5">
    <source>
        <dbReference type="EnsemblMetazoa" id="SMAR007842-PA"/>
    </source>
</evidence>
<feature type="domain" description="Ubiquitin-like" evidence="4">
    <location>
        <begin position="278"/>
        <end position="351"/>
    </location>
</feature>
<keyword evidence="2" id="KW-0539">Nucleus</keyword>
<keyword evidence="6" id="KW-1185">Reference proteome</keyword>
<dbReference type="AlphaFoldDB" id="T1J2P4"/>